<dbReference type="CDD" id="cd18808">
    <property type="entry name" value="SF1_C_Upf1"/>
    <property type="match status" value="1"/>
</dbReference>
<dbReference type="GO" id="GO:0004386">
    <property type="term" value="F:helicase activity"/>
    <property type="evidence" value="ECO:0007669"/>
    <property type="project" value="InterPro"/>
</dbReference>
<gene>
    <name evidence="4" type="ORF">CCAP1982_LOCUS14144</name>
</gene>
<feature type="domain" description="C3H1-type" evidence="3">
    <location>
        <begin position="188"/>
        <end position="216"/>
    </location>
</feature>
<feature type="compositionally biased region" description="Gly residues" evidence="2">
    <location>
        <begin position="2297"/>
        <end position="2316"/>
    </location>
</feature>
<feature type="region of interest" description="Disordered" evidence="2">
    <location>
        <begin position="2092"/>
        <end position="2145"/>
    </location>
</feature>
<feature type="compositionally biased region" description="Gly residues" evidence="2">
    <location>
        <begin position="1728"/>
        <end position="1737"/>
    </location>
</feature>
<name>A0A811V5U7_CERCA</name>
<dbReference type="CDD" id="cd18077">
    <property type="entry name" value="DEXXQc_HELZ"/>
    <property type="match status" value="1"/>
</dbReference>
<feature type="compositionally biased region" description="Polar residues" evidence="2">
    <location>
        <begin position="1689"/>
        <end position="1698"/>
    </location>
</feature>
<feature type="compositionally biased region" description="Low complexity" evidence="2">
    <location>
        <begin position="1220"/>
        <end position="1232"/>
    </location>
</feature>
<dbReference type="PROSITE" id="PS50103">
    <property type="entry name" value="ZF_C3H1"/>
    <property type="match status" value="1"/>
</dbReference>
<feature type="region of interest" description="Disordered" evidence="2">
    <location>
        <begin position="49"/>
        <end position="105"/>
    </location>
</feature>
<feature type="compositionally biased region" description="Low complexity" evidence="2">
    <location>
        <begin position="1294"/>
        <end position="1303"/>
    </location>
</feature>
<dbReference type="InterPro" id="IPR000571">
    <property type="entry name" value="Znf_CCCH"/>
</dbReference>
<feature type="compositionally biased region" description="Pro residues" evidence="2">
    <location>
        <begin position="1322"/>
        <end position="1337"/>
    </location>
</feature>
<dbReference type="InterPro" id="IPR041679">
    <property type="entry name" value="DNA2/NAM7-like_C"/>
</dbReference>
<dbReference type="GO" id="GO:0035194">
    <property type="term" value="P:regulatory ncRNA-mediated post-transcriptional gene silencing"/>
    <property type="evidence" value="ECO:0007669"/>
    <property type="project" value="TreeGrafter"/>
</dbReference>
<feature type="region of interest" description="Disordered" evidence="2">
    <location>
        <begin position="1178"/>
        <end position="1232"/>
    </location>
</feature>
<evidence type="ECO:0000256" key="1">
    <source>
        <dbReference type="PROSITE-ProRule" id="PRU00723"/>
    </source>
</evidence>
<keyword evidence="5" id="KW-1185">Reference proteome</keyword>
<dbReference type="Pfam" id="PF13087">
    <property type="entry name" value="AAA_12"/>
    <property type="match status" value="1"/>
</dbReference>
<dbReference type="SMART" id="SM00451">
    <property type="entry name" value="ZnF_U1"/>
    <property type="match status" value="1"/>
</dbReference>
<dbReference type="Proteomes" id="UP000606786">
    <property type="component" value="Unassembled WGS sequence"/>
</dbReference>
<feature type="compositionally biased region" description="Low complexity" evidence="2">
    <location>
        <begin position="1677"/>
        <end position="1688"/>
    </location>
</feature>
<dbReference type="InterPro" id="IPR045055">
    <property type="entry name" value="DNA2/NAM7-like"/>
</dbReference>
<evidence type="ECO:0000259" key="3">
    <source>
        <dbReference type="PROSITE" id="PS50103"/>
    </source>
</evidence>
<dbReference type="Pfam" id="PF13086">
    <property type="entry name" value="AAA_11"/>
    <property type="match status" value="2"/>
</dbReference>
<dbReference type="InterPro" id="IPR041677">
    <property type="entry name" value="DNA2/NAM7_AAA_11"/>
</dbReference>
<dbReference type="EMBL" id="CAJHJT010000034">
    <property type="protein sequence ID" value="CAD7005795.1"/>
    <property type="molecule type" value="Genomic_DNA"/>
</dbReference>
<feature type="compositionally biased region" description="Gly residues" evidence="2">
    <location>
        <begin position="1362"/>
        <end position="1371"/>
    </location>
</feature>
<feature type="compositionally biased region" description="Pro residues" evidence="2">
    <location>
        <begin position="1790"/>
        <end position="1805"/>
    </location>
</feature>
<feature type="region of interest" description="Disordered" evidence="2">
    <location>
        <begin position="1677"/>
        <end position="1711"/>
    </location>
</feature>
<feature type="compositionally biased region" description="Gly residues" evidence="2">
    <location>
        <begin position="1209"/>
        <end position="1219"/>
    </location>
</feature>
<dbReference type="SUPFAM" id="SSF52540">
    <property type="entry name" value="P-loop containing nucleoside triphosphate hydrolases"/>
    <property type="match status" value="1"/>
</dbReference>
<proteinExistence type="predicted"/>
<comment type="caution">
    <text evidence="4">The sequence shown here is derived from an EMBL/GenBank/DDBJ whole genome shotgun (WGS) entry which is preliminary data.</text>
</comment>
<dbReference type="InterPro" id="IPR003604">
    <property type="entry name" value="Matrin/U1-like-C_Znf_C2H2"/>
</dbReference>
<dbReference type="InterPro" id="IPR013087">
    <property type="entry name" value="Znf_C2H2_type"/>
</dbReference>
<evidence type="ECO:0000313" key="4">
    <source>
        <dbReference type="EMBL" id="CAD7005795.1"/>
    </source>
</evidence>
<dbReference type="InterPro" id="IPR047187">
    <property type="entry name" value="SF1_C_Upf1"/>
</dbReference>
<feature type="region of interest" description="Disordered" evidence="2">
    <location>
        <begin position="1272"/>
        <end position="1493"/>
    </location>
</feature>
<dbReference type="PANTHER" id="PTHR10887:SF365">
    <property type="entry name" value="HELICASE WITH ZINC FINGER DOMAIN-RELATED"/>
    <property type="match status" value="1"/>
</dbReference>
<feature type="compositionally biased region" description="Gly residues" evidence="2">
    <location>
        <begin position="2180"/>
        <end position="2198"/>
    </location>
</feature>
<feature type="compositionally biased region" description="Low complexity" evidence="2">
    <location>
        <begin position="1476"/>
        <end position="1485"/>
    </location>
</feature>
<feature type="compositionally biased region" description="Polar residues" evidence="2">
    <location>
        <begin position="1606"/>
        <end position="1618"/>
    </location>
</feature>
<dbReference type="PROSITE" id="PS00028">
    <property type="entry name" value="ZINC_FINGER_C2H2_1"/>
    <property type="match status" value="1"/>
</dbReference>
<dbReference type="InterPro" id="IPR049569">
    <property type="entry name" value="HELZ_DEAD-box_1"/>
</dbReference>
<reference evidence="4" key="1">
    <citation type="submission" date="2020-11" db="EMBL/GenBank/DDBJ databases">
        <authorList>
            <person name="Whitehead M."/>
        </authorList>
    </citation>
    <scope>NUCLEOTIDE SEQUENCE</scope>
    <source>
        <strain evidence="4">EGII</strain>
    </source>
</reference>
<dbReference type="FunFam" id="3.40.50.300:FF:000453">
    <property type="entry name" value="Probable helicase with zinc finger domain"/>
    <property type="match status" value="1"/>
</dbReference>
<dbReference type="PANTHER" id="PTHR10887">
    <property type="entry name" value="DNA2/NAM7 HELICASE FAMILY"/>
    <property type="match status" value="1"/>
</dbReference>
<feature type="compositionally biased region" description="Gly residues" evidence="2">
    <location>
        <begin position="1755"/>
        <end position="1771"/>
    </location>
</feature>
<feature type="compositionally biased region" description="Low complexity" evidence="2">
    <location>
        <begin position="1346"/>
        <end position="1361"/>
    </location>
</feature>
<feature type="zinc finger region" description="C3H1-type" evidence="1">
    <location>
        <begin position="188"/>
        <end position="216"/>
    </location>
</feature>
<evidence type="ECO:0000313" key="5">
    <source>
        <dbReference type="Proteomes" id="UP000606786"/>
    </source>
</evidence>
<feature type="compositionally biased region" description="Low complexity" evidence="2">
    <location>
        <begin position="2260"/>
        <end position="2273"/>
    </location>
</feature>
<evidence type="ECO:0000256" key="2">
    <source>
        <dbReference type="SAM" id="MobiDB-lite"/>
    </source>
</evidence>
<keyword evidence="1" id="KW-0479">Metal-binding</keyword>
<dbReference type="InterPro" id="IPR027417">
    <property type="entry name" value="P-loop_NTPase"/>
</dbReference>
<sequence length="2344" mass="253627">MINGHKFTQKISQSRLEDEMSILDTKLDHWATNNLPLDKYSKLLSNKGLKKTREGVNERSGADGRGNGSNSIGSICQHNGSIGSGGGSSSISSSSSSGSGSGSSTTILQKTTDLLAAIKVSGGKHVIPNPGTAVDDNDNATYCSYCAISFETRNELRQHCQTESHQNVIMSYEGRDWKWRPPPRGFTMEPYTLCEAYQETQTCHYGNQCVDAHGQDELNEWKERFEYRRMRLQKASEKELYGKSYTEQILERWIQATAPERIMCEKVDGVEVRCEQELVTSISSKSSKREWIFVLKTTRMLRAVTMLQDAHRNHYAITGIKLDSAAPIYDLKSNQEWVSATHKITSNEKDSTKKEFNDTALAETPLLEHRVTIEFHTDIYGTFRQTVCFDLGTEPMLVQQLCVDVVPVGDAERIEEIKRDIINSSVTRWDVSNTNLVKFETTIGTHLKTEAYLNDLKHEKEMLERYPCPRAQTFTLTQSTIVEKRLTQHNYRSRIHELLYVEEIARYEQIARYNVRTKLTVASNYILTPAGMATSTAKFSLTGELFALMRLGKDISEDTSAGRLILSNCSSVYISAPDDMHPLKERKRSVYEATIEDKGKNVIYLKLSAKCVEGMSLKADTEIEVDIQFQLNRLPYCEWHNAVDKITDFKIIFPATETEPNIPWTPKKQWSDACEPKLNAKQREAVNAITTTLSIKLPPILLIGPFGTGKTYTLAQAIKQLLTQPEAKILICTHSNSAADLYIKEYLHPWIEQGVEEATPLRVYYHKRWVATVNSVVQKYCITDPAGNFRRPTVEDIKKHRIVVVTLSISMELANLGLPKGYFTHIFLDEAAQAMECEAIMPLALANDSTRIVLAGDHMQMSPELFSAFAKERKLHISLLERLYDHYPSNFPCKILLCENYRAHEAIIKFTSELFYEQKLIASGKQPRHERFYPLTFFTTRGEDVQDKNSTAFYNNAEVYEVVERVSELRRKWPVAWGKVNDASIGIMTPYADQVFRIRSELRKRRMGGISVERVLNVQGKQFRAVFLSTVRTRATCLPQMINAMMTGQGGMHPSGMGGLPAEDADYGFLSNSKLLNTAITRAQSLVAVVGDPVALCSIGRCRKVWERFIEICDENKSLFGITWSYLRSQLDGVEFKRGYVLNPLAPEFIPRAMQPEAYLRDQTAMYLMGAAGANVNHHGGPHPGAGPHHPGGPLQPHTAGMLAAAAAVGGGGGPGGGQMQPHHAAMAAAANHQQQMQMQMYAQHPAAAAAYNAAAAAAVMMNQNMVAGKGGAGSHHFPGPTHGPNHMNMRALGPHQPGGPQQQPGPPPGPGPLGQQYNMRGPPPSGVHLNQPPPPGTGGAPSQFAAQYMPWQQAQQQLRGGPPGGSGAGGNYPPPGAGPQSQNPNATLWGPPPQSNPWSALPNKQQQMPPQPPPNSVSGGGGVRQMGPPPPNAQQQQTPAGMRGGSVPLQPPPPNAQQLRANSNDMGYLAKKGYGPHAAPGGPQQQPPPLHGTFGAYVGNNAPPPPPSQLQLMNQRNMGGGMPNGPISPLDPYIPRTQGGSGPAGAPPTANNFFGGGVNNLSAIGKDNKDFQFLNNVHMPPLNLSGGGANNLFQPPGALQPPVPSNNKQQSPSAQRFPQPQEYAALLPPNMSIYDMAFEPKDSQYKWCLKLLETHGQEAVNKFTEGLGQVLNMLNQQQQQQQQHAQQMNSRGPQMQSQPPPPPPPHLNVNQLLPRDIMQQYMLPALMGGGGNGGVGPQPPMQQPQQQQRNSLMVGGGGGGGGGSGVGGGMHHTYPMNPLAALGNQQGPQQPPPPPSLLPPPTDETPPLDGINFNQQIDLAFNTLLNGSNAQPILRNLFSTPATRNANGNNLMNGGDFLLASSTSNSALVSTNTSASGGLGGGGGGHDPSLAQQQMKLFPGLGGGGGGGAGDLGGGNILVSALQQPLLNNMQKGAMFAPMQHQQQQQHMLGQPPLQQQQPPLGGSFLGGGNSLLNSKDYLLGGDDSILSGGSSVPLYRRQAMGNGSLNSNLSNSLNINASTANNALNHSQSSNHSTNYNSIGGLTSSIGGGNNASGHLLPPPDNILSGGTTDILAGLNTSASNLIEALFQTSSTTSSAPSTSMPNNTITTTTGLEQQQQQQQQQAQHQPPPTQQPTGVVGNNSSSSFQKMFNNYDIYGTPSAAAKKYELDLFMRDHQLGSGNGGGGGGGGSGVGGGNSGVNNDATLTNNHQTHYHNNNNVDNRNSTTYAAVLSQGQHHQQQQQQQHHQQQQQQHHHQQQHHTMQQQQQQQQHNNFHHHHPNAAGHHAEPPTSAAPGSGVGVGSAVGSGNTSGGGGGSGVEIEKDLFAAIRELGQGTNGFYNYFQ</sequence>
<keyword evidence="1" id="KW-0863">Zinc-finger</keyword>
<feature type="compositionally biased region" description="Low complexity" evidence="2">
    <location>
        <begin position="2092"/>
        <end position="2127"/>
    </location>
</feature>
<dbReference type="InterPro" id="IPR003593">
    <property type="entry name" value="AAA+_ATPase"/>
</dbReference>
<protein>
    <submittedName>
        <fullName evidence="4">(Mediterranean fruit fly) hypothetical protein</fullName>
    </submittedName>
</protein>
<organism evidence="4 5">
    <name type="scientific">Ceratitis capitata</name>
    <name type="common">Mediterranean fruit fly</name>
    <name type="synonym">Tephritis capitata</name>
    <dbReference type="NCBI Taxonomy" id="7213"/>
    <lineage>
        <taxon>Eukaryota</taxon>
        <taxon>Metazoa</taxon>
        <taxon>Ecdysozoa</taxon>
        <taxon>Arthropoda</taxon>
        <taxon>Hexapoda</taxon>
        <taxon>Insecta</taxon>
        <taxon>Pterygota</taxon>
        <taxon>Neoptera</taxon>
        <taxon>Endopterygota</taxon>
        <taxon>Diptera</taxon>
        <taxon>Brachycera</taxon>
        <taxon>Muscomorpha</taxon>
        <taxon>Tephritoidea</taxon>
        <taxon>Tephritidae</taxon>
        <taxon>Ceratitis</taxon>
        <taxon>Ceratitis</taxon>
    </lineage>
</organism>
<dbReference type="FunFam" id="3.40.50.300:FF:000419">
    <property type="entry name" value="Probable helicase with zinc finger domain"/>
    <property type="match status" value="1"/>
</dbReference>
<keyword evidence="1" id="KW-0862">Zinc</keyword>
<feature type="region of interest" description="Disordered" evidence="2">
    <location>
        <begin position="1725"/>
        <end position="1808"/>
    </location>
</feature>
<dbReference type="SMART" id="SM00382">
    <property type="entry name" value="AAA"/>
    <property type="match status" value="1"/>
</dbReference>
<feature type="compositionally biased region" description="Basic and acidic residues" evidence="2">
    <location>
        <begin position="51"/>
        <end position="62"/>
    </location>
</feature>
<accession>A0A811V5U7</accession>
<dbReference type="OrthoDB" id="5988104at2759"/>
<feature type="compositionally biased region" description="Low complexity" evidence="2">
    <location>
        <begin position="2199"/>
        <end position="2224"/>
    </location>
</feature>
<dbReference type="GO" id="GO:0008270">
    <property type="term" value="F:zinc ion binding"/>
    <property type="evidence" value="ECO:0007669"/>
    <property type="project" value="UniProtKB-KW"/>
</dbReference>
<dbReference type="GO" id="GO:0005829">
    <property type="term" value="C:cytosol"/>
    <property type="evidence" value="ECO:0007669"/>
    <property type="project" value="TreeGrafter"/>
</dbReference>
<feature type="compositionally biased region" description="Low complexity" evidence="2">
    <location>
        <begin position="2234"/>
        <end position="2252"/>
    </location>
</feature>
<dbReference type="GO" id="GO:0003676">
    <property type="term" value="F:nucleic acid binding"/>
    <property type="evidence" value="ECO:0007669"/>
    <property type="project" value="InterPro"/>
</dbReference>
<feature type="region of interest" description="Disordered" evidence="2">
    <location>
        <begin position="2180"/>
        <end position="2316"/>
    </location>
</feature>
<feature type="compositionally biased region" description="Low complexity" evidence="2">
    <location>
        <begin position="89"/>
        <end position="104"/>
    </location>
</feature>
<feature type="region of interest" description="Disordered" evidence="2">
    <location>
        <begin position="1587"/>
        <end position="1618"/>
    </location>
</feature>
<dbReference type="Gene3D" id="3.40.50.300">
    <property type="entry name" value="P-loop containing nucleotide triphosphate hydrolases"/>
    <property type="match status" value="2"/>
</dbReference>
<dbReference type="GO" id="GO:0043186">
    <property type="term" value="C:P granule"/>
    <property type="evidence" value="ECO:0007669"/>
    <property type="project" value="TreeGrafter"/>
</dbReference>